<protein>
    <submittedName>
        <fullName evidence="2">Uncharacterized protein</fullName>
    </submittedName>
</protein>
<feature type="transmembrane region" description="Helical" evidence="1">
    <location>
        <begin position="43"/>
        <end position="66"/>
    </location>
</feature>
<feature type="transmembrane region" description="Helical" evidence="1">
    <location>
        <begin position="73"/>
        <end position="94"/>
    </location>
</feature>
<accession>A0ABT1NVK9</accession>
<sequence length="125" mass="13342">MKDLAIGICIGLAIAYLGVYLTGFSAAITVPEKVSEILSGKAFIVWETAVTQFLGYGVVTFLALFFSIKLMKLNPWVSALAAVVVCEAALFAAYSSTYMIYVPHILVLIVCATCGALLAKRRANA</sequence>
<reference evidence="2" key="1">
    <citation type="thesis" date="2020" institute="Technische Universitat Dresden" country="Dresden, Germany">
        <title>The Agarolytic System of Microbulbifer elongatus PORT2, Isolated from Batu Karas, Pangandaran West Java Indonesia.</title>
        <authorList>
            <person name="Anggraeni S.R."/>
        </authorList>
    </citation>
    <scope>NUCLEOTIDE SEQUENCE</scope>
    <source>
        <strain evidence="2">PORT2</strain>
    </source>
</reference>
<keyword evidence="3" id="KW-1185">Reference proteome</keyword>
<keyword evidence="1" id="KW-0812">Transmembrane</keyword>
<organism evidence="2 3">
    <name type="scientific">Microbulbifer elongatus</name>
    <dbReference type="NCBI Taxonomy" id="86173"/>
    <lineage>
        <taxon>Bacteria</taxon>
        <taxon>Pseudomonadati</taxon>
        <taxon>Pseudomonadota</taxon>
        <taxon>Gammaproteobacteria</taxon>
        <taxon>Cellvibrionales</taxon>
        <taxon>Microbulbiferaceae</taxon>
        <taxon>Microbulbifer</taxon>
    </lineage>
</organism>
<gene>
    <name evidence="2" type="ORF">HXX02_00130</name>
</gene>
<proteinExistence type="predicted"/>
<dbReference type="Proteomes" id="UP001205566">
    <property type="component" value="Unassembled WGS sequence"/>
</dbReference>
<keyword evidence="1" id="KW-0472">Membrane</keyword>
<keyword evidence="1" id="KW-1133">Transmembrane helix</keyword>
<evidence type="ECO:0000256" key="1">
    <source>
        <dbReference type="SAM" id="Phobius"/>
    </source>
</evidence>
<dbReference type="EMBL" id="JACASI010000003">
    <property type="protein sequence ID" value="MCQ3827842.1"/>
    <property type="molecule type" value="Genomic_DNA"/>
</dbReference>
<evidence type="ECO:0000313" key="2">
    <source>
        <dbReference type="EMBL" id="MCQ3827842.1"/>
    </source>
</evidence>
<feature type="transmembrane region" description="Helical" evidence="1">
    <location>
        <begin position="100"/>
        <end position="119"/>
    </location>
</feature>
<comment type="caution">
    <text evidence="2">The sequence shown here is derived from an EMBL/GenBank/DDBJ whole genome shotgun (WGS) entry which is preliminary data.</text>
</comment>
<dbReference type="RefSeq" id="WP_255872779.1">
    <property type="nucleotide sequence ID" value="NZ_JACASI010000003.1"/>
</dbReference>
<name>A0ABT1NVK9_9GAMM</name>
<evidence type="ECO:0000313" key="3">
    <source>
        <dbReference type="Proteomes" id="UP001205566"/>
    </source>
</evidence>